<gene>
    <name evidence="2" type="ORF">SCD92_13130</name>
</gene>
<evidence type="ECO:0000313" key="3">
    <source>
        <dbReference type="Proteomes" id="UP001273505"/>
    </source>
</evidence>
<dbReference type="InterPro" id="IPR012337">
    <property type="entry name" value="RNaseH-like_sf"/>
</dbReference>
<dbReference type="RefSeq" id="WP_302724274.1">
    <property type="nucleotide sequence ID" value="NZ_JAULRU010000783.1"/>
</dbReference>
<sequence>MKSVSPGSLAYLNGDSVVVLELKGFSEAIVRSVETDETSIARISDLRSKHSLEHIEKSDNRHLVSQDADWQSAVERFEIISPLLDMHTRTAEDVRKLAKENGKGITTIYRWIRAYEKTGLVSSLLRKERSDKGALKIDAEVEEVIIAKIEQIFLVPERPSVLKLYKEIKSECFNLDLPIPDKNTIYARVSAIEEKEALKRRLGSKAAKQAYRPILGKFPGADYPNAVVQVDHTPVDLIIVDDLHRQPIGKPFLTITIDVATRMISGFCLTLEHPSAHSAGLCIAHAIATKDNWLANRNIDIEWPIHGKMRKIHVDNAKEFRGNMLRRACQQHGIILEFRPRGMPNFGPHVERVFRTFMSEVHTIPGTTFSSVKDKLDYNSEGKACMTLRELEMWFTVFIVYYYHHKPHRGIADIPPIKKYEELIFGNSSTPGIGMPLPIEDEETLRLDFTPYVERSVQRQGVVIDNIHYFSHVLKKWINSKDKNKKARKYIFARDPRDISIVYFFDPDTHKYVPIPYLDSTRPSISLWELREVQRSLKDEHNAMISEDVIFQGIAKMREIEAVSIEKTRLAKQQRASEKRKRRFVQRRSNWNEAQNNAETVEVTEVISEVAGDYSDEDIQPFTDVDIS</sequence>
<dbReference type="PROSITE" id="PS50994">
    <property type="entry name" value="INTEGRASE"/>
    <property type="match status" value="1"/>
</dbReference>
<evidence type="ECO:0000259" key="1">
    <source>
        <dbReference type="PROSITE" id="PS50994"/>
    </source>
</evidence>
<dbReference type="Proteomes" id="UP001273505">
    <property type="component" value="Unassembled WGS sequence"/>
</dbReference>
<dbReference type="InterPro" id="IPR015378">
    <property type="entry name" value="Transposase-like_Mu_C"/>
</dbReference>
<comment type="caution">
    <text evidence="2">The sequence shown here is derived from an EMBL/GenBank/DDBJ whole genome shotgun (WGS) entry which is preliminary data.</text>
</comment>
<organism evidence="2 3">
    <name type="scientific">Gilvimarinus gilvus</name>
    <dbReference type="NCBI Taxonomy" id="3058038"/>
    <lineage>
        <taxon>Bacteria</taxon>
        <taxon>Pseudomonadati</taxon>
        <taxon>Pseudomonadota</taxon>
        <taxon>Gammaproteobacteria</taxon>
        <taxon>Cellvibrionales</taxon>
        <taxon>Cellvibrionaceae</taxon>
        <taxon>Gilvimarinus</taxon>
    </lineage>
</organism>
<feature type="domain" description="Integrase catalytic" evidence="1">
    <location>
        <begin position="220"/>
        <end position="424"/>
    </location>
</feature>
<dbReference type="InterPro" id="IPR001584">
    <property type="entry name" value="Integrase_cat-core"/>
</dbReference>
<dbReference type="Gene3D" id="3.30.420.10">
    <property type="entry name" value="Ribonuclease H-like superfamily/Ribonuclease H"/>
    <property type="match status" value="1"/>
</dbReference>
<protein>
    <submittedName>
        <fullName evidence="2">DDE-type integrase/transposase/recombinase</fullName>
    </submittedName>
</protein>
<dbReference type="EMBL" id="JAXAFO010000022">
    <property type="protein sequence ID" value="MDX6850311.1"/>
    <property type="molecule type" value="Genomic_DNA"/>
</dbReference>
<keyword evidence="3" id="KW-1185">Reference proteome</keyword>
<name>A0ABU4S1F2_9GAMM</name>
<reference evidence="2 3" key="1">
    <citation type="submission" date="2023-11" db="EMBL/GenBank/DDBJ databases">
        <title>Gilvimarinus fulvus sp. nov., isolated from the surface of Kelp.</title>
        <authorList>
            <person name="Sun Y.Y."/>
            <person name="Gong Y."/>
            <person name="Du Z.J."/>
        </authorList>
    </citation>
    <scope>NUCLEOTIDE SEQUENCE [LARGE SCALE GENOMIC DNA]</scope>
    <source>
        <strain evidence="2 3">SDUM040013</strain>
    </source>
</reference>
<proteinExistence type="predicted"/>
<dbReference type="InterPro" id="IPR036397">
    <property type="entry name" value="RNaseH_sf"/>
</dbReference>
<evidence type="ECO:0000313" key="2">
    <source>
        <dbReference type="EMBL" id="MDX6850311.1"/>
    </source>
</evidence>
<dbReference type="Pfam" id="PF09299">
    <property type="entry name" value="Mu-transpos_C"/>
    <property type="match status" value="1"/>
</dbReference>
<dbReference type="SUPFAM" id="SSF53098">
    <property type="entry name" value="Ribonuclease H-like"/>
    <property type="match status" value="1"/>
</dbReference>
<accession>A0ABU4S1F2</accession>